<dbReference type="Pfam" id="PF24758">
    <property type="entry name" value="LRR_At5g56370"/>
    <property type="match status" value="1"/>
</dbReference>
<organism evidence="2 3">
    <name type="scientific">Aegilops tauschii subsp. strangulata</name>
    <name type="common">Goatgrass</name>
    <dbReference type="NCBI Taxonomy" id="200361"/>
    <lineage>
        <taxon>Eukaryota</taxon>
        <taxon>Viridiplantae</taxon>
        <taxon>Streptophyta</taxon>
        <taxon>Embryophyta</taxon>
        <taxon>Tracheophyta</taxon>
        <taxon>Spermatophyta</taxon>
        <taxon>Magnoliopsida</taxon>
        <taxon>Liliopsida</taxon>
        <taxon>Poales</taxon>
        <taxon>Poaceae</taxon>
        <taxon>BOP clade</taxon>
        <taxon>Pooideae</taxon>
        <taxon>Triticodae</taxon>
        <taxon>Triticeae</taxon>
        <taxon>Triticinae</taxon>
        <taxon>Aegilops</taxon>
    </lineage>
</organism>
<reference evidence="2" key="5">
    <citation type="journal article" date="2021" name="G3 (Bethesda)">
        <title>Aegilops tauschii genome assembly Aet v5.0 features greater sequence contiguity and improved annotation.</title>
        <authorList>
            <person name="Wang L."/>
            <person name="Zhu T."/>
            <person name="Rodriguez J.C."/>
            <person name="Deal K.R."/>
            <person name="Dubcovsky J."/>
            <person name="McGuire P.E."/>
            <person name="Lux T."/>
            <person name="Spannagl M."/>
            <person name="Mayer K.F.X."/>
            <person name="Baldrich P."/>
            <person name="Meyers B.C."/>
            <person name="Huo N."/>
            <person name="Gu Y.Q."/>
            <person name="Zhou H."/>
            <person name="Devos K.M."/>
            <person name="Bennetzen J.L."/>
            <person name="Unver T."/>
            <person name="Budak H."/>
            <person name="Gulick P.J."/>
            <person name="Galiba G."/>
            <person name="Kalapos B."/>
            <person name="Nelson D.R."/>
            <person name="Li P."/>
            <person name="You F.M."/>
            <person name="Luo M.C."/>
            <person name="Dvorak J."/>
        </authorList>
    </citation>
    <scope>NUCLEOTIDE SEQUENCE [LARGE SCALE GENOMIC DNA]</scope>
    <source>
        <strain evidence="2">cv. AL8/78</strain>
    </source>
</reference>
<feature type="domain" description="F-box/LRR-repeat protein 15/At3g58940/PEG3-like LRR" evidence="1">
    <location>
        <begin position="1"/>
        <end position="77"/>
    </location>
</feature>
<protein>
    <recommendedName>
        <fullName evidence="1">F-box/LRR-repeat protein 15/At3g58940/PEG3-like LRR domain-containing protein</fullName>
    </recommendedName>
</protein>
<accession>A0A453GHL0</accession>
<name>A0A453GHL0_AEGTS</name>
<reference evidence="2" key="4">
    <citation type="submission" date="2019-03" db="UniProtKB">
        <authorList>
            <consortium name="EnsemblPlants"/>
        </authorList>
    </citation>
    <scope>IDENTIFICATION</scope>
</reference>
<reference evidence="2" key="3">
    <citation type="journal article" date="2017" name="Nature">
        <title>Genome sequence of the progenitor of the wheat D genome Aegilops tauschii.</title>
        <authorList>
            <person name="Luo M.C."/>
            <person name="Gu Y.Q."/>
            <person name="Puiu D."/>
            <person name="Wang H."/>
            <person name="Twardziok S.O."/>
            <person name="Deal K.R."/>
            <person name="Huo N."/>
            <person name="Zhu T."/>
            <person name="Wang L."/>
            <person name="Wang Y."/>
            <person name="McGuire P.E."/>
            <person name="Liu S."/>
            <person name="Long H."/>
            <person name="Ramasamy R.K."/>
            <person name="Rodriguez J.C."/>
            <person name="Van S.L."/>
            <person name="Yuan L."/>
            <person name="Wang Z."/>
            <person name="Xia Z."/>
            <person name="Xiao L."/>
            <person name="Anderson O.D."/>
            <person name="Ouyang S."/>
            <person name="Liang Y."/>
            <person name="Zimin A.V."/>
            <person name="Pertea G."/>
            <person name="Qi P."/>
            <person name="Bennetzen J.L."/>
            <person name="Dai X."/>
            <person name="Dawson M.W."/>
            <person name="Muller H.G."/>
            <person name="Kugler K."/>
            <person name="Rivarola-Duarte L."/>
            <person name="Spannagl M."/>
            <person name="Mayer K.F.X."/>
            <person name="Lu F.H."/>
            <person name="Bevan M.W."/>
            <person name="Leroy P."/>
            <person name="Li P."/>
            <person name="You F.M."/>
            <person name="Sun Q."/>
            <person name="Liu Z."/>
            <person name="Lyons E."/>
            <person name="Wicker T."/>
            <person name="Salzberg S.L."/>
            <person name="Devos K.M."/>
            <person name="Dvorak J."/>
        </authorList>
    </citation>
    <scope>NUCLEOTIDE SEQUENCE [LARGE SCALE GENOMIC DNA]</scope>
    <source>
        <strain evidence="2">cv. AL8/78</strain>
    </source>
</reference>
<reference evidence="3" key="2">
    <citation type="journal article" date="2017" name="Nat. Plants">
        <title>The Aegilops tauschii genome reveals multiple impacts of transposons.</title>
        <authorList>
            <person name="Zhao G."/>
            <person name="Zou C."/>
            <person name="Li K."/>
            <person name="Wang K."/>
            <person name="Li T."/>
            <person name="Gao L."/>
            <person name="Zhang X."/>
            <person name="Wang H."/>
            <person name="Yang Z."/>
            <person name="Liu X."/>
            <person name="Jiang W."/>
            <person name="Mao L."/>
            <person name="Kong X."/>
            <person name="Jiao Y."/>
            <person name="Jia J."/>
        </authorList>
    </citation>
    <scope>NUCLEOTIDE SEQUENCE [LARGE SCALE GENOMIC DNA]</scope>
    <source>
        <strain evidence="3">cv. AL8/78</strain>
    </source>
</reference>
<proteinExistence type="predicted"/>
<evidence type="ECO:0000313" key="3">
    <source>
        <dbReference type="Proteomes" id="UP000015105"/>
    </source>
</evidence>
<dbReference type="Gramene" id="AET3Gv21020500.1">
    <property type="protein sequence ID" value="AET3Gv21020500.1"/>
    <property type="gene ID" value="AET3Gv21020500"/>
</dbReference>
<keyword evidence="3" id="KW-1185">Reference proteome</keyword>
<dbReference type="InterPro" id="IPR055411">
    <property type="entry name" value="LRR_FXL15/At3g58940/PEG3-like"/>
</dbReference>
<sequence length="102" mass="11472">LGVFRLPDTAAVPRGARFPNLRELILCLNTMEERDLAFLLERSPVLEFLFIMGNQAGGVRLRLVSHSLRCVQLGFSFSACNTSGQWLCLCMVRTQNCEPDQL</sequence>
<dbReference type="Proteomes" id="UP000015105">
    <property type="component" value="Chromosome 3D"/>
</dbReference>
<evidence type="ECO:0000259" key="1">
    <source>
        <dbReference type="Pfam" id="PF24758"/>
    </source>
</evidence>
<dbReference type="EnsemblPlants" id="AET3Gv21020500.1">
    <property type="protein sequence ID" value="AET3Gv21020500.1"/>
    <property type="gene ID" value="AET3Gv21020500"/>
</dbReference>
<evidence type="ECO:0000313" key="2">
    <source>
        <dbReference type="EnsemblPlants" id="AET3Gv21020500.1"/>
    </source>
</evidence>
<reference evidence="3" key="1">
    <citation type="journal article" date="2014" name="Science">
        <title>Ancient hybridizations among the ancestral genomes of bread wheat.</title>
        <authorList>
            <consortium name="International Wheat Genome Sequencing Consortium,"/>
            <person name="Marcussen T."/>
            <person name="Sandve S.R."/>
            <person name="Heier L."/>
            <person name="Spannagl M."/>
            <person name="Pfeifer M."/>
            <person name="Jakobsen K.S."/>
            <person name="Wulff B.B."/>
            <person name="Steuernagel B."/>
            <person name="Mayer K.F."/>
            <person name="Olsen O.A."/>
        </authorList>
    </citation>
    <scope>NUCLEOTIDE SEQUENCE [LARGE SCALE GENOMIC DNA]</scope>
    <source>
        <strain evidence="3">cv. AL8/78</strain>
    </source>
</reference>
<dbReference type="AlphaFoldDB" id="A0A453GHL0"/>